<keyword evidence="1" id="KW-1133">Transmembrane helix</keyword>
<dbReference type="Proteomes" id="UP000094455">
    <property type="component" value="Unassembled WGS sequence"/>
</dbReference>
<proteinExistence type="predicted"/>
<evidence type="ECO:0000313" key="3">
    <source>
        <dbReference type="Proteomes" id="UP000094455"/>
    </source>
</evidence>
<dbReference type="EMBL" id="KV454001">
    <property type="protein sequence ID" value="ODQ49167.1"/>
    <property type="molecule type" value="Genomic_DNA"/>
</dbReference>
<evidence type="ECO:0000313" key="2">
    <source>
        <dbReference type="EMBL" id="ODQ49167.1"/>
    </source>
</evidence>
<dbReference type="AlphaFoldDB" id="A0A1E3NSN6"/>
<dbReference type="GeneID" id="30181804"/>
<organism evidence="2 3">
    <name type="scientific">Pichia membranifaciens NRRL Y-2026</name>
    <dbReference type="NCBI Taxonomy" id="763406"/>
    <lineage>
        <taxon>Eukaryota</taxon>
        <taxon>Fungi</taxon>
        <taxon>Dikarya</taxon>
        <taxon>Ascomycota</taxon>
        <taxon>Saccharomycotina</taxon>
        <taxon>Pichiomycetes</taxon>
        <taxon>Pichiales</taxon>
        <taxon>Pichiaceae</taxon>
        <taxon>Pichia</taxon>
    </lineage>
</organism>
<sequence>MTLRMLCLPRKGTVVVACRQFRWRAPPLPPTAGWSLLAKNTPCGRRERQRTCGITPARGSSGCFLTHFLQLIRGTRAGLLLLPCLPFAVAFVFAVLEIFGFSSTIQTSGDRCSLHV</sequence>
<dbReference type="RefSeq" id="XP_019020280.1">
    <property type="nucleotide sequence ID" value="XM_019165117.1"/>
</dbReference>
<name>A0A1E3NSN6_9ASCO</name>
<reference evidence="2 3" key="1">
    <citation type="journal article" date="2016" name="Proc. Natl. Acad. Sci. U.S.A.">
        <title>Comparative genomics of biotechnologically important yeasts.</title>
        <authorList>
            <person name="Riley R."/>
            <person name="Haridas S."/>
            <person name="Wolfe K.H."/>
            <person name="Lopes M.R."/>
            <person name="Hittinger C.T."/>
            <person name="Goeker M."/>
            <person name="Salamov A.A."/>
            <person name="Wisecaver J.H."/>
            <person name="Long T.M."/>
            <person name="Calvey C.H."/>
            <person name="Aerts A.L."/>
            <person name="Barry K.W."/>
            <person name="Choi C."/>
            <person name="Clum A."/>
            <person name="Coughlan A.Y."/>
            <person name="Deshpande S."/>
            <person name="Douglass A.P."/>
            <person name="Hanson S.J."/>
            <person name="Klenk H.-P."/>
            <person name="LaButti K.M."/>
            <person name="Lapidus A."/>
            <person name="Lindquist E.A."/>
            <person name="Lipzen A.M."/>
            <person name="Meier-Kolthoff J.P."/>
            <person name="Ohm R.A."/>
            <person name="Otillar R.P."/>
            <person name="Pangilinan J.L."/>
            <person name="Peng Y."/>
            <person name="Rokas A."/>
            <person name="Rosa C.A."/>
            <person name="Scheuner C."/>
            <person name="Sibirny A.A."/>
            <person name="Slot J.C."/>
            <person name="Stielow J.B."/>
            <person name="Sun H."/>
            <person name="Kurtzman C.P."/>
            <person name="Blackwell M."/>
            <person name="Grigoriev I.V."/>
            <person name="Jeffries T.W."/>
        </authorList>
    </citation>
    <scope>NUCLEOTIDE SEQUENCE [LARGE SCALE GENOMIC DNA]</scope>
    <source>
        <strain evidence="2 3">NRRL Y-2026</strain>
    </source>
</reference>
<protein>
    <submittedName>
        <fullName evidence="2">Uncharacterized protein</fullName>
    </submittedName>
</protein>
<evidence type="ECO:0000256" key="1">
    <source>
        <dbReference type="SAM" id="Phobius"/>
    </source>
</evidence>
<keyword evidence="1" id="KW-0472">Membrane</keyword>
<feature type="transmembrane region" description="Helical" evidence="1">
    <location>
        <begin position="79"/>
        <end position="101"/>
    </location>
</feature>
<accession>A0A1E3NSN6</accession>
<gene>
    <name evidence="2" type="ORF">PICMEDRAFT_96304</name>
</gene>
<keyword evidence="3" id="KW-1185">Reference proteome</keyword>
<keyword evidence="1" id="KW-0812">Transmembrane</keyword>